<sequence>MAEQGREKMLKSYCNEKCNTETVSIYGNDVDDVLCDCIIITDGNDRYRLNSRFIEHRCPCLIPLMHFNETTQQYTIHTAIPIEIVNYLFPLF</sequence>
<reference evidence="3" key="1">
    <citation type="submission" date="2016-06" db="UniProtKB">
        <authorList>
            <consortium name="WormBaseParasite"/>
        </authorList>
    </citation>
    <scope>IDENTIFICATION</scope>
</reference>
<proteinExistence type="predicted"/>
<gene>
    <name evidence="1" type="ORF">OFLC_LOCUS2717</name>
</gene>
<accession>A0A183H5F7</accession>
<evidence type="ECO:0000313" key="2">
    <source>
        <dbReference type="Proteomes" id="UP000267606"/>
    </source>
</evidence>
<evidence type="ECO:0000313" key="3">
    <source>
        <dbReference type="WBParaSite" id="OFLC_0000271601-mRNA-1"/>
    </source>
</evidence>
<evidence type="ECO:0000313" key="1">
    <source>
        <dbReference type="EMBL" id="VDO33977.1"/>
    </source>
</evidence>
<organism evidence="3">
    <name type="scientific">Onchocerca flexuosa</name>
    <dbReference type="NCBI Taxonomy" id="387005"/>
    <lineage>
        <taxon>Eukaryota</taxon>
        <taxon>Metazoa</taxon>
        <taxon>Ecdysozoa</taxon>
        <taxon>Nematoda</taxon>
        <taxon>Chromadorea</taxon>
        <taxon>Rhabditida</taxon>
        <taxon>Spirurina</taxon>
        <taxon>Spiruromorpha</taxon>
        <taxon>Filarioidea</taxon>
        <taxon>Onchocercidae</taxon>
        <taxon>Onchocerca</taxon>
    </lineage>
</organism>
<reference evidence="1 2" key="2">
    <citation type="submission" date="2018-11" db="EMBL/GenBank/DDBJ databases">
        <authorList>
            <consortium name="Pathogen Informatics"/>
        </authorList>
    </citation>
    <scope>NUCLEOTIDE SEQUENCE [LARGE SCALE GENOMIC DNA]</scope>
</reference>
<protein>
    <submittedName>
        <fullName evidence="3">SWIM-type domain-containing protein</fullName>
    </submittedName>
</protein>
<dbReference type="WBParaSite" id="OFLC_0000271601-mRNA-1">
    <property type="protein sequence ID" value="OFLC_0000271601-mRNA-1"/>
    <property type="gene ID" value="OFLC_0000271601"/>
</dbReference>
<dbReference type="EMBL" id="UZAJ01001628">
    <property type="protein sequence ID" value="VDO33977.1"/>
    <property type="molecule type" value="Genomic_DNA"/>
</dbReference>
<name>A0A183H5F7_9BILA</name>
<dbReference type="AlphaFoldDB" id="A0A183H5F7"/>
<dbReference type="Proteomes" id="UP000267606">
    <property type="component" value="Unassembled WGS sequence"/>
</dbReference>
<keyword evidence="2" id="KW-1185">Reference proteome</keyword>